<dbReference type="Proteomes" id="UP000032233">
    <property type="component" value="Unassembled WGS sequence"/>
</dbReference>
<reference evidence="1 2" key="1">
    <citation type="submission" date="2013-11" db="EMBL/GenBank/DDBJ databases">
        <title>Metagenomic analysis of a methanogenic consortium involved in long chain n-alkane degradation.</title>
        <authorList>
            <person name="Davidova I.A."/>
            <person name="Callaghan A.V."/>
            <person name="Wawrik B."/>
            <person name="Pruitt S."/>
            <person name="Marks C."/>
            <person name="Duncan K.E."/>
            <person name="Suflita J.M."/>
        </authorList>
    </citation>
    <scope>NUCLEOTIDE SEQUENCE [LARGE SCALE GENOMIC DNA]</scope>
    <source>
        <strain evidence="1 2">SPR</strain>
    </source>
</reference>
<dbReference type="AlphaFoldDB" id="A0A0D2HYX9"/>
<gene>
    <name evidence="1" type="ORF">X474_04230</name>
</gene>
<dbReference type="InParanoid" id="A0A0D2HYX9"/>
<proteinExistence type="predicted"/>
<organism evidence="1 2">
    <name type="scientific">Dethiosulfatarculus sandiegensis</name>
    <dbReference type="NCBI Taxonomy" id="1429043"/>
    <lineage>
        <taxon>Bacteria</taxon>
        <taxon>Pseudomonadati</taxon>
        <taxon>Thermodesulfobacteriota</taxon>
        <taxon>Desulfarculia</taxon>
        <taxon>Desulfarculales</taxon>
        <taxon>Desulfarculaceae</taxon>
        <taxon>Dethiosulfatarculus</taxon>
    </lineage>
</organism>
<sequence length="37" mass="4190">MGLCPFFVPQKRKEPSKALAWAVIFIEIDLGEIISQN</sequence>
<name>A0A0D2HYX9_9BACT</name>
<accession>A0A0D2HYX9</accession>
<evidence type="ECO:0000313" key="1">
    <source>
        <dbReference type="EMBL" id="KIX15468.1"/>
    </source>
</evidence>
<evidence type="ECO:0000313" key="2">
    <source>
        <dbReference type="Proteomes" id="UP000032233"/>
    </source>
</evidence>
<protein>
    <submittedName>
        <fullName evidence="1">Uncharacterized protein</fullName>
    </submittedName>
</protein>
<keyword evidence="2" id="KW-1185">Reference proteome</keyword>
<dbReference type="STRING" id="1429043.X474_04230"/>
<dbReference type="EMBL" id="AZAC01000003">
    <property type="protein sequence ID" value="KIX15468.1"/>
    <property type="molecule type" value="Genomic_DNA"/>
</dbReference>
<comment type="caution">
    <text evidence="1">The sequence shown here is derived from an EMBL/GenBank/DDBJ whole genome shotgun (WGS) entry which is preliminary data.</text>
</comment>